<dbReference type="EMBL" id="JBHHMI010000018">
    <property type="protein sequence ID" value="MFB5268653.1"/>
    <property type="molecule type" value="Genomic_DNA"/>
</dbReference>
<dbReference type="RefSeq" id="WP_375356900.1">
    <property type="nucleotide sequence ID" value="NZ_JBHHMI010000018.1"/>
</dbReference>
<dbReference type="PANTHER" id="PTHR43460:SF1">
    <property type="entry name" value="METHYLTRANSFERASE TYPE 11 DOMAIN-CONTAINING PROTEIN"/>
    <property type="match status" value="1"/>
</dbReference>
<proteinExistence type="predicted"/>
<dbReference type="Gene3D" id="3.40.50.150">
    <property type="entry name" value="Vaccinia Virus protein VP39"/>
    <property type="match status" value="1"/>
</dbReference>
<comment type="caution">
    <text evidence="2">The sequence shown here is derived from an EMBL/GenBank/DDBJ whole genome shotgun (WGS) entry which is preliminary data.</text>
</comment>
<name>A0ABV5AWS2_9BACL</name>
<accession>A0ABV5AWS2</accession>
<dbReference type="EC" id="2.1.1.-" evidence="2"/>
<reference evidence="2 3" key="1">
    <citation type="submission" date="2024-09" db="EMBL/GenBank/DDBJ databases">
        <title>Paenibacillus zeirhizospherea sp. nov., isolated from surface of the maize (Zea mays) roots in a horticulture field, Hungary.</title>
        <authorList>
            <person name="Marton D."/>
            <person name="Farkas M."/>
            <person name="Bedics A."/>
            <person name="Toth E."/>
            <person name="Tancsics A."/>
            <person name="Boka K."/>
            <person name="Maroti G."/>
            <person name="Kriszt B."/>
            <person name="Cserhati M."/>
        </authorList>
    </citation>
    <scope>NUCLEOTIDE SEQUENCE [LARGE SCALE GENOMIC DNA]</scope>
    <source>
        <strain evidence="2 3">KCTC 33519</strain>
    </source>
</reference>
<dbReference type="SUPFAM" id="SSF53335">
    <property type="entry name" value="S-adenosyl-L-methionine-dependent methyltransferases"/>
    <property type="match status" value="1"/>
</dbReference>
<organism evidence="2 3">
    <name type="scientific">Paenibacillus enshidis</name>
    <dbReference type="NCBI Taxonomy" id="1458439"/>
    <lineage>
        <taxon>Bacteria</taxon>
        <taxon>Bacillati</taxon>
        <taxon>Bacillota</taxon>
        <taxon>Bacilli</taxon>
        <taxon>Bacillales</taxon>
        <taxon>Paenibacillaceae</taxon>
        <taxon>Paenibacillus</taxon>
    </lineage>
</organism>
<keyword evidence="2" id="KW-0808">Transferase</keyword>
<dbReference type="PANTHER" id="PTHR43460">
    <property type="entry name" value="METHYLTRANSFERASE"/>
    <property type="match status" value="1"/>
</dbReference>
<evidence type="ECO:0000313" key="2">
    <source>
        <dbReference type="EMBL" id="MFB5268653.1"/>
    </source>
</evidence>
<dbReference type="Proteomes" id="UP001580346">
    <property type="component" value="Unassembled WGS sequence"/>
</dbReference>
<evidence type="ECO:0000259" key="1">
    <source>
        <dbReference type="Pfam" id="PF13649"/>
    </source>
</evidence>
<gene>
    <name evidence="2" type="ORF">ACE41H_17970</name>
</gene>
<keyword evidence="2" id="KW-0489">Methyltransferase</keyword>
<protein>
    <submittedName>
        <fullName evidence="2">Class I SAM-dependent methyltransferase</fullName>
        <ecNumber evidence="2">2.1.1.-</ecNumber>
    </submittedName>
</protein>
<dbReference type="InterPro" id="IPR029063">
    <property type="entry name" value="SAM-dependent_MTases_sf"/>
</dbReference>
<dbReference type="Pfam" id="PF13649">
    <property type="entry name" value="Methyltransf_25"/>
    <property type="match status" value="1"/>
</dbReference>
<evidence type="ECO:0000313" key="3">
    <source>
        <dbReference type="Proteomes" id="UP001580346"/>
    </source>
</evidence>
<sequence length="262" mass="29555">MSRKIFNPRLHTDWVQPHSLAWYAQLGRLEGSYSYSWQSTIMEPDGETMFTREVSQMVPGKKVLDIGCGHGEYTLQWSAAAQHITGLDVTAEFIKQANETIHNNVSFVIANTKSRLPFADRAFDCAYNRRGPTSAYLDVKRVVRKGGKILGLHPGDNVNVELSTWFPGLFEPTSEGTPILNQIKRRLVDGELGHAEVETVRSFEYLHEPVDVIKMACFGQKRSVFEAVIQESMNDITTIFWKNASDSGLPVAFERYIVRGVI</sequence>
<keyword evidence="3" id="KW-1185">Reference proteome</keyword>
<dbReference type="InterPro" id="IPR041698">
    <property type="entry name" value="Methyltransf_25"/>
</dbReference>
<dbReference type="CDD" id="cd02440">
    <property type="entry name" value="AdoMet_MTases"/>
    <property type="match status" value="1"/>
</dbReference>
<dbReference type="GO" id="GO:0032259">
    <property type="term" value="P:methylation"/>
    <property type="evidence" value="ECO:0007669"/>
    <property type="project" value="UniProtKB-KW"/>
</dbReference>
<feature type="domain" description="Methyltransferase" evidence="1">
    <location>
        <begin position="63"/>
        <end position="146"/>
    </location>
</feature>
<dbReference type="GO" id="GO:0008168">
    <property type="term" value="F:methyltransferase activity"/>
    <property type="evidence" value="ECO:0007669"/>
    <property type="project" value="UniProtKB-KW"/>
</dbReference>
<dbReference type="InterPro" id="IPR052939">
    <property type="entry name" value="23S_rRNA_MeTrnsfrase_RlmA"/>
</dbReference>